<dbReference type="EMBL" id="LBPP01000024">
    <property type="protein sequence ID" value="KKP59731.1"/>
    <property type="molecule type" value="Genomic_DNA"/>
</dbReference>
<accession>A0A0G0B7N7</accession>
<name>A0A0G0B7N7_9BACT</name>
<reference evidence="1 2" key="1">
    <citation type="journal article" date="2015" name="Nature">
        <title>rRNA introns, odd ribosomes, and small enigmatic genomes across a large radiation of phyla.</title>
        <authorList>
            <person name="Brown C.T."/>
            <person name="Hug L.A."/>
            <person name="Thomas B.C."/>
            <person name="Sharon I."/>
            <person name="Castelle C.J."/>
            <person name="Singh A."/>
            <person name="Wilkins M.J."/>
            <person name="Williams K.H."/>
            <person name="Banfield J.F."/>
        </authorList>
    </citation>
    <scope>NUCLEOTIDE SEQUENCE [LARGE SCALE GENOMIC DNA]</scope>
</reference>
<evidence type="ECO:0000313" key="2">
    <source>
        <dbReference type="Proteomes" id="UP000034688"/>
    </source>
</evidence>
<dbReference type="Proteomes" id="UP000034688">
    <property type="component" value="Unassembled WGS sequence"/>
</dbReference>
<proteinExistence type="predicted"/>
<gene>
    <name evidence="1" type="ORF">UR54_C0024G0002</name>
</gene>
<protein>
    <submittedName>
        <fullName evidence="1">Uncharacterized protein</fullName>
    </submittedName>
</protein>
<evidence type="ECO:0000313" key="1">
    <source>
        <dbReference type="EMBL" id="KKP59731.1"/>
    </source>
</evidence>
<dbReference type="STRING" id="1618477.UR54_C0024G0002"/>
<sequence>MPGAPVPDVQVVRPQEVIGALTKERAKINFAMPQDELDQIHAVQKARGQEGSLGAFTALESARLAAETGDKQWEGARGEDIKKLFTGPHGDKVAALVEQANDVQRALEIIGLDPAQQDVRLQEMKDAQLIDDTKYFDANALIESVCNQMAANKTFDVCFPMLNASRMTVKEKAIWFREALPQVPSVRKAISEAMAKWQESVFKFTDVPQTERTVLENQKSEKVTKASNTKTALNTFITTGLKIDTATIDPMQQAALELAMAKGDVIAVRQVLLRADNFNSQEIVEIKTYEQKLTELARNRELKKNPPANANKAFIDKEITRLIGETQTSPAKYARYQEINEYTNDEVFKLNLTEYKSQTKEANDLAIKISTLPTNQNEIKLQIQREREERAALDSLKVDAFISKAIIAGYDEAEASYALAKQSGDAQRLKEAEQAGRMDEAVMYTNKTKRWIEAKGDGHPEKVQLKNIRTDLITLKKDNKDDAAIKYFIARDAGLFDKELKFKIGPDDKTGEDIAVLIEAGTISARQALAYLDTSRYQRLTNLISTTSEDGSTSDKGTIGDYRETLIMDYNRALRYINQGRVGRAIRYGKGEKQLQLVDEKTQAENFELTSMEWKDIVTQLGPTNIEAAYKKDENIMKFINKLKEKGYASNPGVWLSLLMMIGFLKRE</sequence>
<comment type="caution">
    <text evidence="1">The sequence shown here is derived from an EMBL/GenBank/DDBJ whole genome shotgun (WGS) entry which is preliminary data.</text>
</comment>
<dbReference type="AlphaFoldDB" id="A0A0G0B7N7"/>
<organism evidence="1 2">
    <name type="scientific">Candidatus Roizmanbacteria bacterium GW2011_GWA2_34_18</name>
    <dbReference type="NCBI Taxonomy" id="1618477"/>
    <lineage>
        <taxon>Bacteria</taxon>
        <taxon>Candidatus Roizmaniibacteriota</taxon>
    </lineage>
</organism>